<dbReference type="GO" id="GO:0050660">
    <property type="term" value="F:flavin adenine dinucleotide binding"/>
    <property type="evidence" value="ECO:0007669"/>
    <property type="project" value="InterPro"/>
</dbReference>
<dbReference type="EMBL" id="PGEZ01000001">
    <property type="protein sequence ID" value="PJJ57909.1"/>
    <property type="molecule type" value="Genomic_DNA"/>
</dbReference>
<evidence type="ECO:0000256" key="3">
    <source>
        <dbReference type="ARBA" id="ARBA00022630"/>
    </source>
</evidence>
<dbReference type="InterPro" id="IPR050741">
    <property type="entry name" value="Acyl-CoA_dehydrogenase"/>
</dbReference>
<dbReference type="FunFam" id="2.40.110.10:FF:000002">
    <property type="entry name" value="Acyl-CoA dehydrogenase fadE12"/>
    <property type="match status" value="1"/>
</dbReference>
<dbReference type="RefSeq" id="WP_039363697.1">
    <property type="nucleotide sequence ID" value="NZ_PGEZ01000001.1"/>
</dbReference>
<dbReference type="InterPro" id="IPR006089">
    <property type="entry name" value="Acyl-CoA_DH_CS"/>
</dbReference>
<dbReference type="PANTHER" id="PTHR48083">
    <property type="entry name" value="MEDIUM-CHAIN SPECIFIC ACYL-COA DEHYDROGENASE, MITOCHONDRIAL-RELATED"/>
    <property type="match status" value="1"/>
</dbReference>
<dbReference type="AlphaFoldDB" id="A0A0B2B7B0"/>
<name>A0A0B2B7B0_9ACTN</name>
<dbReference type="Pfam" id="PF00441">
    <property type="entry name" value="Acyl-CoA_dh_1"/>
    <property type="match status" value="1"/>
</dbReference>
<comment type="cofactor">
    <cofactor evidence="1 6">
        <name>FAD</name>
        <dbReference type="ChEBI" id="CHEBI:57692"/>
    </cofactor>
</comment>
<dbReference type="Gene3D" id="2.40.110.10">
    <property type="entry name" value="Butyryl-CoA Dehydrogenase, subunit A, domain 2"/>
    <property type="match status" value="1"/>
</dbReference>
<feature type="domain" description="Acyl-CoA dehydrogenase/oxidase N-terminal" evidence="10">
    <location>
        <begin position="24"/>
        <end position="117"/>
    </location>
</feature>
<evidence type="ECO:0000313" key="12">
    <source>
        <dbReference type="Proteomes" id="UP000230842"/>
    </source>
</evidence>
<dbReference type="SUPFAM" id="SSF56645">
    <property type="entry name" value="Acyl-CoA dehydrogenase NM domain-like"/>
    <property type="match status" value="1"/>
</dbReference>
<reference evidence="11 12" key="1">
    <citation type="submission" date="2017-11" db="EMBL/GenBank/DDBJ databases">
        <title>Genomic Encyclopedia of Archaeal and Bacterial Type Strains, Phase II (KMG-II): From Individual Species to Whole Genera.</title>
        <authorList>
            <person name="Goeker M."/>
        </authorList>
    </citation>
    <scope>NUCLEOTIDE SEQUENCE [LARGE SCALE GENOMIC DNA]</scope>
    <source>
        <strain evidence="11 12">DSM 27763</strain>
    </source>
</reference>
<feature type="compositionally biased region" description="Polar residues" evidence="7">
    <location>
        <begin position="1"/>
        <end position="13"/>
    </location>
</feature>
<dbReference type="Pfam" id="PF02770">
    <property type="entry name" value="Acyl-CoA_dh_M"/>
    <property type="match status" value="1"/>
</dbReference>
<evidence type="ECO:0000256" key="6">
    <source>
        <dbReference type="RuleBase" id="RU362125"/>
    </source>
</evidence>
<evidence type="ECO:0000259" key="10">
    <source>
        <dbReference type="Pfam" id="PF02771"/>
    </source>
</evidence>
<dbReference type="PROSITE" id="PS00073">
    <property type="entry name" value="ACYL_COA_DH_2"/>
    <property type="match status" value="1"/>
</dbReference>
<evidence type="ECO:0000259" key="9">
    <source>
        <dbReference type="Pfam" id="PF02770"/>
    </source>
</evidence>
<dbReference type="InterPro" id="IPR006091">
    <property type="entry name" value="Acyl-CoA_Oxase/DH_mid-dom"/>
</dbReference>
<dbReference type="InterPro" id="IPR036250">
    <property type="entry name" value="AcylCo_DH-like_C"/>
</dbReference>
<dbReference type="InterPro" id="IPR013786">
    <property type="entry name" value="AcylCoA_DH/ox_N"/>
</dbReference>
<evidence type="ECO:0000313" key="11">
    <source>
        <dbReference type="EMBL" id="PJJ57909.1"/>
    </source>
</evidence>
<keyword evidence="12" id="KW-1185">Reference proteome</keyword>
<dbReference type="PANTHER" id="PTHR48083:SF28">
    <property type="entry name" value="ACYL-COA DEHYDROGENASE FAMILY PROTEIN (AFU_ORTHOLOGUE AFUA_6G10880)-RELATED"/>
    <property type="match status" value="1"/>
</dbReference>
<dbReference type="PROSITE" id="PS00072">
    <property type="entry name" value="ACYL_COA_DH_1"/>
    <property type="match status" value="1"/>
</dbReference>
<evidence type="ECO:0000259" key="8">
    <source>
        <dbReference type="Pfam" id="PF00441"/>
    </source>
</evidence>
<dbReference type="Pfam" id="PF02771">
    <property type="entry name" value="Acyl-CoA_dh_N"/>
    <property type="match status" value="1"/>
</dbReference>
<keyword evidence="4 6" id="KW-0274">FAD</keyword>
<dbReference type="Proteomes" id="UP000230842">
    <property type="component" value="Unassembled WGS sequence"/>
</dbReference>
<dbReference type="OrthoDB" id="142556at2"/>
<dbReference type="GO" id="GO:0003995">
    <property type="term" value="F:acyl-CoA dehydrogenase activity"/>
    <property type="evidence" value="ECO:0007669"/>
    <property type="project" value="InterPro"/>
</dbReference>
<dbReference type="InterPro" id="IPR046373">
    <property type="entry name" value="Acyl-CoA_Oxase/DH_mid-dom_sf"/>
</dbReference>
<dbReference type="GO" id="GO:0033539">
    <property type="term" value="P:fatty acid beta-oxidation using acyl-CoA dehydrogenase"/>
    <property type="evidence" value="ECO:0007669"/>
    <property type="project" value="TreeGrafter"/>
</dbReference>
<keyword evidence="3 6" id="KW-0285">Flavoprotein</keyword>
<dbReference type="Gene3D" id="1.10.540.10">
    <property type="entry name" value="Acyl-CoA dehydrogenase/oxidase, N-terminal domain"/>
    <property type="match status" value="1"/>
</dbReference>
<proteinExistence type="inferred from homology"/>
<dbReference type="InterPro" id="IPR009075">
    <property type="entry name" value="AcylCo_DH/oxidase_C"/>
</dbReference>
<comment type="caution">
    <text evidence="11">The sequence shown here is derived from an EMBL/GenBank/DDBJ whole genome shotgun (WGS) entry which is preliminary data.</text>
</comment>
<dbReference type="FunFam" id="1.20.140.10:FF:000001">
    <property type="entry name" value="Acyl-CoA dehydrogenase"/>
    <property type="match status" value="1"/>
</dbReference>
<keyword evidence="5 6" id="KW-0560">Oxidoreductase</keyword>
<evidence type="ECO:0000256" key="2">
    <source>
        <dbReference type="ARBA" id="ARBA00009347"/>
    </source>
</evidence>
<protein>
    <submittedName>
        <fullName evidence="11">Acyl-CoA dehydrogenase</fullName>
    </submittedName>
</protein>
<organism evidence="11 12">
    <name type="scientific">Mumia flava</name>
    <dbReference type="NCBI Taxonomy" id="1348852"/>
    <lineage>
        <taxon>Bacteria</taxon>
        <taxon>Bacillati</taxon>
        <taxon>Actinomycetota</taxon>
        <taxon>Actinomycetes</taxon>
        <taxon>Propionibacteriales</taxon>
        <taxon>Nocardioidaceae</taxon>
        <taxon>Mumia</taxon>
    </lineage>
</organism>
<feature type="domain" description="Acyl-CoA dehydrogenase/oxidase C-terminal" evidence="8">
    <location>
        <begin position="254"/>
        <end position="410"/>
    </location>
</feature>
<gene>
    <name evidence="11" type="ORF">CLV56_2148</name>
</gene>
<accession>A0A0B2B7B0</accession>
<sequence length="412" mass="42973">MTATAPPSATDGPSVSAPYDAWATPERTALRDAATRFTRAEIVPHLAAWEDAGEVPRDLHRRTAGAGLLGVGFPESVGGQGGDVVDVSVLTEAVITAGGSSGLIAALFTHGIALPHLVAAHTAAPTERSAALIDRYVRPTLAGETIGSLGVTEPGGGSDVAGLSTRAVRDGDAYVVTGGKTFITSGVRADFVTTAVRTGADGHGGISLLVIDKGLPGFAVQRPLRKMGWHCSDTAELAFDGVRVPAANLVGDEGSGFVLIMQQFVSERISLAVQAYATAQRCLDLAVAYARERETFGRPLASRQVIRHKLVEMHRATETARTYTRGVVERAAALQAGASLDPIRLAADAALAKNDAVAACDFVVDEAVQIHGGIGYMRESEVERHYRDARILGIGGGATEVMNDLIAKVMGF</sequence>
<dbReference type="InterPro" id="IPR009100">
    <property type="entry name" value="AcylCoA_DH/oxidase_NM_dom_sf"/>
</dbReference>
<feature type="region of interest" description="Disordered" evidence="7">
    <location>
        <begin position="1"/>
        <end position="20"/>
    </location>
</feature>
<dbReference type="Gene3D" id="1.20.140.10">
    <property type="entry name" value="Butyryl-CoA Dehydrogenase, subunit A, domain 3"/>
    <property type="match status" value="1"/>
</dbReference>
<evidence type="ECO:0000256" key="4">
    <source>
        <dbReference type="ARBA" id="ARBA00022827"/>
    </source>
</evidence>
<comment type="similarity">
    <text evidence="2 6">Belongs to the acyl-CoA dehydrogenase family.</text>
</comment>
<evidence type="ECO:0000256" key="7">
    <source>
        <dbReference type="SAM" id="MobiDB-lite"/>
    </source>
</evidence>
<dbReference type="InterPro" id="IPR037069">
    <property type="entry name" value="AcylCoA_DH/ox_N_sf"/>
</dbReference>
<dbReference type="SUPFAM" id="SSF47203">
    <property type="entry name" value="Acyl-CoA dehydrogenase C-terminal domain-like"/>
    <property type="match status" value="1"/>
</dbReference>
<dbReference type="GO" id="GO:0005737">
    <property type="term" value="C:cytoplasm"/>
    <property type="evidence" value="ECO:0007669"/>
    <property type="project" value="TreeGrafter"/>
</dbReference>
<evidence type="ECO:0000256" key="5">
    <source>
        <dbReference type="ARBA" id="ARBA00023002"/>
    </source>
</evidence>
<feature type="domain" description="Acyl-CoA oxidase/dehydrogenase middle" evidence="9">
    <location>
        <begin position="149"/>
        <end position="242"/>
    </location>
</feature>
<evidence type="ECO:0000256" key="1">
    <source>
        <dbReference type="ARBA" id="ARBA00001974"/>
    </source>
</evidence>